<name>X1V552_9ZZZZ</name>
<dbReference type="AlphaFoldDB" id="X1V552"/>
<protein>
    <submittedName>
        <fullName evidence="1">Uncharacterized protein</fullName>
    </submittedName>
</protein>
<feature type="non-terminal residue" evidence="1">
    <location>
        <position position="1"/>
    </location>
</feature>
<gene>
    <name evidence="1" type="ORF">S12H4_33603</name>
</gene>
<dbReference type="EMBL" id="BARW01019817">
    <property type="protein sequence ID" value="GAI99744.1"/>
    <property type="molecule type" value="Genomic_DNA"/>
</dbReference>
<organism evidence="1">
    <name type="scientific">marine sediment metagenome</name>
    <dbReference type="NCBI Taxonomy" id="412755"/>
    <lineage>
        <taxon>unclassified sequences</taxon>
        <taxon>metagenomes</taxon>
        <taxon>ecological metagenomes</taxon>
    </lineage>
</organism>
<comment type="caution">
    <text evidence="1">The sequence shown here is derived from an EMBL/GenBank/DDBJ whole genome shotgun (WGS) entry which is preliminary data.</text>
</comment>
<accession>X1V552</accession>
<sequence>PWLVSDILASMGGQAQLVKGEDFGIYASCGKAG</sequence>
<evidence type="ECO:0000313" key="1">
    <source>
        <dbReference type="EMBL" id="GAI99744.1"/>
    </source>
</evidence>
<reference evidence="1" key="1">
    <citation type="journal article" date="2014" name="Front. Microbiol.">
        <title>High frequency of phylogenetically diverse reductive dehalogenase-homologous genes in deep subseafloor sedimentary metagenomes.</title>
        <authorList>
            <person name="Kawai M."/>
            <person name="Futagami T."/>
            <person name="Toyoda A."/>
            <person name="Takaki Y."/>
            <person name="Nishi S."/>
            <person name="Hori S."/>
            <person name="Arai W."/>
            <person name="Tsubouchi T."/>
            <person name="Morono Y."/>
            <person name="Uchiyama I."/>
            <person name="Ito T."/>
            <person name="Fujiyama A."/>
            <person name="Inagaki F."/>
            <person name="Takami H."/>
        </authorList>
    </citation>
    <scope>NUCLEOTIDE SEQUENCE</scope>
    <source>
        <strain evidence="1">Expedition CK06-06</strain>
    </source>
</reference>
<proteinExistence type="predicted"/>